<evidence type="ECO:0000313" key="2">
    <source>
        <dbReference type="Proteomes" id="UP001155059"/>
    </source>
</evidence>
<reference evidence="1 2" key="1">
    <citation type="journal article" date="2022" name="Int. J. Syst. Evol. Microbiol.">
        <title>Pseudomonas aegrilactucae sp. nov. and Pseudomonas morbosilactucae sp. nov., pathogens causing bacterial rot of lettuce in Japan.</title>
        <authorList>
            <person name="Sawada H."/>
            <person name="Fujikawa T."/>
            <person name="Satou M."/>
        </authorList>
    </citation>
    <scope>NUCLEOTIDE SEQUENCE [LARGE SCALE GENOMIC DNA]</scope>
    <source>
        <strain evidence="1 2">MAFF 302030</strain>
    </source>
</reference>
<accession>A0A9X1YPZ3</accession>
<dbReference type="RefSeq" id="WP_123335828.1">
    <property type="nucleotide sequence ID" value="NZ_JALQCW010000002.1"/>
</dbReference>
<proteinExistence type="predicted"/>
<dbReference type="EMBL" id="JALQCW010000002">
    <property type="protein sequence ID" value="MCK9796276.1"/>
    <property type="molecule type" value="Genomic_DNA"/>
</dbReference>
<evidence type="ECO:0008006" key="3">
    <source>
        <dbReference type="Google" id="ProtNLM"/>
    </source>
</evidence>
<comment type="caution">
    <text evidence="1">The sequence shown here is derived from an EMBL/GenBank/DDBJ whole genome shotgun (WGS) entry which is preliminary data.</text>
</comment>
<organism evidence="1 2">
    <name type="scientific">Pseudomonas morbosilactucae</name>
    <dbReference type="NCBI Taxonomy" id="2938197"/>
    <lineage>
        <taxon>Bacteria</taxon>
        <taxon>Pseudomonadati</taxon>
        <taxon>Pseudomonadota</taxon>
        <taxon>Gammaproteobacteria</taxon>
        <taxon>Pseudomonadales</taxon>
        <taxon>Pseudomonadaceae</taxon>
        <taxon>Pseudomonas</taxon>
    </lineage>
</organism>
<reference evidence="1 2" key="2">
    <citation type="journal article" date="2023" name="Plant Pathol.">
        <title>Dismantling and reorganizing Pseudomonas marginalis sensu#lato.</title>
        <authorList>
            <person name="Sawada H."/>
            <person name="Fujikawa T."/>
            <person name="Satou M."/>
        </authorList>
    </citation>
    <scope>NUCLEOTIDE SEQUENCE [LARGE SCALE GENOMIC DNA]</scope>
    <source>
        <strain evidence="1 2">MAFF 302030</strain>
    </source>
</reference>
<evidence type="ECO:0000313" key="1">
    <source>
        <dbReference type="EMBL" id="MCK9796276.1"/>
    </source>
</evidence>
<dbReference type="Proteomes" id="UP001155059">
    <property type="component" value="Unassembled WGS sequence"/>
</dbReference>
<sequence length="112" mass="11902">MYAQPAVFPVFRALVAALLLTLLLASLGGCASSRPALLVDQSAAQQIECPGLFGSWQGCRAEALNLCGGSYQVLSRNQHEGASEDEVEALVAEAAYRQRSMLVRCADQGRTS</sequence>
<name>A0A9X1YPZ3_9PSED</name>
<dbReference type="AlphaFoldDB" id="A0A9X1YPZ3"/>
<protein>
    <recommendedName>
        <fullName evidence="3">Lipoprotein</fullName>
    </recommendedName>
</protein>
<gene>
    <name evidence="1" type="ORF">M1B34_00560</name>
</gene>